<protein>
    <submittedName>
        <fullName evidence="1">Uncharacterized protein</fullName>
    </submittedName>
</protein>
<accession>A0A091C7M1</accession>
<dbReference type="EMBL" id="JPVU01000077">
    <property type="protein sequence ID" value="KFN92869.1"/>
    <property type="molecule type" value="Genomic_DNA"/>
</dbReference>
<dbReference type="PATRIC" id="fig|1302649.3.peg.705"/>
<evidence type="ECO:0000313" key="1">
    <source>
        <dbReference type="EMBL" id="KFN92869.1"/>
    </source>
</evidence>
<name>A0A091C7M1_9ENTE</name>
<evidence type="ECO:0000313" key="2">
    <source>
        <dbReference type="Proteomes" id="UP000029380"/>
    </source>
</evidence>
<sequence>MSEQTEIEFKTLLTRDDYNRLTEYYQLSSESFYTQKIATLTLQITN</sequence>
<reference evidence="1 2" key="1">
    <citation type="submission" date="2014-08" db="EMBL/GenBank/DDBJ databases">
        <title>Genome sequence of Tetragenococcus muriaticus.</title>
        <authorList>
            <person name="Chuea-nongthon C."/>
            <person name="Rodtong S."/>
            <person name="Yongsawatdigul J."/>
            <person name="Steele J.L."/>
            <person name="Liu X.-y."/>
            <person name="Speers J."/>
            <person name="Glasner J.D."/>
            <person name="Neeno-Eckwall E.C."/>
        </authorList>
    </citation>
    <scope>NUCLEOTIDE SEQUENCE [LARGE SCALE GENOMIC DNA]</scope>
    <source>
        <strain evidence="1 2">PMC-11-5</strain>
    </source>
</reference>
<dbReference type="AlphaFoldDB" id="A0A091C7M1"/>
<dbReference type="Proteomes" id="UP000029380">
    <property type="component" value="Unassembled WGS sequence"/>
</dbReference>
<proteinExistence type="predicted"/>
<organism evidence="1 2">
    <name type="scientific">Tetragenococcus muriaticus PMC-11-5</name>
    <dbReference type="NCBI Taxonomy" id="1302649"/>
    <lineage>
        <taxon>Bacteria</taxon>
        <taxon>Bacillati</taxon>
        <taxon>Bacillota</taxon>
        <taxon>Bacilli</taxon>
        <taxon>Lactobacillales</taxon>
        <taxon>Enterococcaceae</taxon>
        <taxon>Tetragenococcus</taxon>
    </lineage>
</organism>
<comment type="caution">
    <text evidence="1">The sequence shown here is derived from an EMBL/GenBank/DDBJ whole genome shotgun (WGS) entry which is preliminary data.</text>
</comment>
<gene>
    <name evidence="1" type="ORF">TMUPMC115_0700</name>
</gene>